<name>A0A5C7IK19_9ROSI</name>
<dbReference type="Proteomes" id="UP000323000">
    <property type="component" value="Chromosome 2"/>
</dbReference>
<organism evidence="2 3">
    <name type="scientific">Acer yangbiense</name>
    <dbReference type="NCBI Taxonomy" id="1000413"/>
    <lineage>
        <taxon>Eukaryota</taxon>
        <taxon>Viridiplantae</taxon>
        <taxon>Streptophyta</taxon>
        <taxon>Embryophyta</taxon>
        <taxon>Tracheophyta</taxon>
        <taxon>Spermatophyta</taxon>
        <taxon>Magnoliopsida</taxon>
        <taxon>eudicotyledons</taxon>
        <taxon>Gunneridae</taxon>
        <taxon>Pentapetalae</taxon>
        <taxon>rosids</taxon>
        <taxon>malvids</taxon>
        <taxon>Sapindales</taxon>
        <taxon>Sapindaceae</taxon>
        <taxon>Hippocastanoideae</taxon>
        <taxon>Acereae</taxon>
        <taxon>Acer</taxon>
    </lineage>
</organism>
<keyword evidence="1" id="KW-0472">Membrane</keyword>
<evidence type="ECO:0000313" key="3">
    <source>
        <dbReference type="Proteomes" id="UP000323000"/>
    </source>
</evidence>
<keyword evidence="3" id="KW-1185">Reference proteome</keyword>
<evidence type="ECO:0000313" key="2">
    <source>
        <dbReference type="EMBL" id="TXG69623.1"/>
    </source>
</evidence>
<proteinExistence type="predicted"/>
<protein>
    <submittedName>
        <fullName evidence="2">Uncharacterized protein</fullName>
    </submittedName>
</protein>
<reference evidence="3" key="1">
    <citation type="journal article" date="2019" name="Gigascience">
        <title>De novo genome assembly of the endangered Acer yangbiense, a plant species with extremely small populations endemic to Yunnan Province, China.</title>
        <authorList>
            <person name="Yang J."/>
            <person name="Wariss H.M."/>
            <person name="Tao L."/>
            <person name="Zhang R."/>
            <person name="Yun Q."/>
            <person name="Hollingsworth P."/>
            <person name="Dao Z."/>
            <person name="Luo G."/>
            <person name="Guo H."/>
            <person name="Ma Y."/>
            <person name="Sun W."/>
        </authorList>
    </citation>
    <scope>NUCLEOTIDE SEQUENCE [LARGE SCALE GENOMIC DNA]</scope>
    <source>
        <strain evidence="3">cv. Malutang</strain>
    </source>
</reference>
<dbReference type="AlphaFoldDB" id="A0A5C7IK19"/>
<comment type="caution">
    <text evidence="2">The sequence shown here is derived from an EMBL/GenBank/DDBJ whole genome shotgun (WGS) entry which is preliminary data.</text>
</comment>
<accession>A0A5C7IK19</accession>
<keyword evidence="1" id="KW-0812">Transmembrane</keyword>
<feature type="transmembrane region" description="Helical" evidence="1">
    <location>
        <begin position="6"/>
        <end position="24"/>
    </location>
</feature>
<gene>
    <name evidence="2" type="ORF">EZV62_004558</name>
</gene>
<evidence type="ECO:0000256" key="1">
    <source>
        <dbReference type="SAM" id="Phobius"/>
    </source>
</evidence>
<sequence length="163" mass="18264">MEGEIRNFIIVWISSFASLSYYFVMGKPQDHPTRIFKAPCNPTSDLARTTVQQALFVNFTARLLGPEVESDGLRHPKADCVQSSPVSFKTSDRDQVGPGSCNFLHFYDFWSDARAAFLLLWKRVAERQVAERAALVTFGTARSGFGDRHWVVAVHTRAVAVPV</sequence>
<dbReference type="EMBL" id="VAHF01000002">
    <property type="protein sequence ID" value="TXG69623.1"/>
    <property type="molecule type" value="Genomic_DNA"/>
</dbReference>
<keyword evidence="1" id="KW-1133">Transmembrane helix</keyword>